<evidence type="ECO:0000259" key="14">
    <source>
        <dbReference type="PROSITE" id="PS50262"/>
    </source>
</evidence>
<keyword evidence="4 13" id="KW-0812">Transmembrane</keyword>
<comment type="caution">
    <text evidence="15">The sequence shown here is derived from an EMBL/GenBank/DDBJ whole genome shotgun (WGS) entry which is preliminary data.</text>
</comment>
<dbReference type="PRINTS" id="PR00237">
    <property type="entry name" value="GPCRRHODOPSN"/>
</dbReference>
<keyword evidence="10" id="KW-0675">Receptor</keyword>
<evidence type="ECO:0000256" key="7">
    <source>
        <dbReference type="ARBA" id="ARBA00022991"/>
    </source>
</evidence>
<dbReference type="InterPro" id="IPR050125">
    <property type="entry name" value="GPCR_opsins"/>
</dbReference>
<keyword evidence="8" id="KW-0297">G-protein coupled receptor</keyword>
<sequence length="156" mass="17141">MEIRRYIPEGMQCSCGIDYYTPKPEIGNTSFAAALQQESETTQRAEREVTRMVVVMVISFLVCWVPYATVAWYIFANQGAEFGPVFMTAPAFFAKSSALYNPVIYILLNRQFRNCMITTVCCGRNPFGEEEGAAGAAASTSKTQTSTLSTSQVAPA</sequence>
<evidence type="ECO:0000313" key="16">
    <source>
        <dbReference type="Proteomes" id="UP000314294"/>
    </source>
</evidence>
<evidence type="ECO:0000256" key="2">
    <source>
        <dbReference type="ARBA" id="ARBA00022543"/>
    </source>
</evidence>
<dbReference type="SUPFAM" id="SSF81321">
    <property type="entry name" value="Family A G protein-coupled receptor-like"/>
    <property type="match status" value="1"/>
</dbReference>
<evidence type="ECO:0000256" key="3">
    <source>
        <dbReference type="ARBA" id="ARBA00022606"/>
    </source>
</evidence>
<evidence type="ECO:0000313" key="15">
    <source>
        <dbReference type="EMBL" id="TNN48274.1"/>
    </source>
</evidence>
<evidence type="ECO:0000256" key="5">
    <source>
        <dbReference type="ARBA" id="ARBA00022925"/>
    </source>
</evidence>
<evidence type="ECO:0000256" key="8">
    <source>
        <dbReference type="ARBA" id="ARBA00023040"/>
    </source>
</evidence>
<proteinExistence type="predicted"/>
<evidence type="ECO:0000256" key="12">
    <source>
        <dbReference type="SAM" id="MobiDB-lite"/>
    </source>
</evidence>
<keyword evidence="5" id="KW-0681">Retinal protein</keyword>
<keyword evidence="6 13" id="KW-1133">Transmembrane helix</keyword>
<dbReference type="Proteomes" id="UP000314294">
    <property type="component" value="Unassembled WGS sequence"/>
</dbReference>
<name>A0A4Z2G670_9TELE</name>
<evidence type="ECO:0000256" key="11">
    <source>
        <dbReference type="ARBA" id="ARBA00023224"/>
    </source>
</evidence>
<keyword evidence="3" id="KW-0716">Sensory transduction</keyword>
<evidence type="ECO:0000256" key="10">
    <source>
        <dbReference type="ARBA" id="ARBA00023170"/>
    </source>
</evidence>
<dbReference type="PROSITE" id="PS00238">
    <property type="entry name" value="OPSIN"/>
    <property type="match status" value="1"/>
</dbReference>
<gene>
    <name evidence="15" type="primary">RHO_2</name>
    <name evidence="15" type="ORF">EYF80_041544</name>
</gene>
<dbReference type="OrthoDB" id="2101615at2759"/>
<dbReference type="GO" id="GO:0016020">
    <property type="term" value="C:membrane"/>
    <property type="evidence" value="ECO:0007669"/>
    <property type="project" value="UniProtKB-SubCell"/>
</dbReference>
<dbReference type="PANTHER" id="PTHR24240">
    <property type="entry name" value="OPSIN"/>
    <property type="match status" value="1"/>
</dbReference>
<dbReference type="EMBL" id="SRLO01000704">
    <property type="protein sequence ID" value="TNN48274.1"/>
    <property type="molecule type" value="Genomic_DNA"/>
</dbReference>
<dbReference type="InterPro" id="IPR000276">
    <property type="entry name" value="GPCR_Rhodpsn"/>
</dbReference>
<organism evidence="15 16">
    <name type="scientific">Liparis tanakae</name>
    <name type="common">Tanaka's snailfish</name>
    <dbReference type="NCBI Taxonomy" id="230148"/>
    <lineage>
        <taxon>Eukaryota</taxon>
        <taxon>Metazoa</taxon>
        <taxon>Chordata</taxon>
        <taxon>Craniata</taxon>
        <taxon>Vertebrata</taxon>
        <taxon>Euteleostomi</taxon>
        <taxon>Actinopterygii</taxon>
        <taxon>Neopterygii</taxon>
        <taxon>Teleostei</taxon>
        <taxon>Neoteleostei</taxon>
        <taxon>Acanthomorphata</taxon>
        <taxon>Eupercaria</taxon>
        <taxon>Perciformes</taxon>
        <taxon>Cottioidei</taxon>
        <taxon>Cottales</taxon>
        <taxon>Liparidae</taxon>
        <taxon>Liparis</taxon>
    </lineage>
</organism>
<dbReference type="Gene3D" id="1.20.1070.10">
    <property type="entry name" value="Rhodopsin 7-helix transmembrane proteins"/>
    <property type="match status" value="1"/>
</dbReference>
<keyword evidence="16" id="KW-1185">Reference proteome</keyword>
<feature type="transmembrane region" description="Helical" evidence="13">
    <location>
        <begin position="53"/>
        <end position="75"/>
    </location>
</feature>
<dbReference type="AlphaFoldDB" id="A0A4Z2G670"/>
<accession>A0A4Z2G670</accession>
<evidence type="ECO:0000256" key="4">
    <source>
        <dbReference type="ARBA" id="ARBA00022692"/>
    </source>
</evidence>
<keyword evidence="7" id="KW-0157">Chromophore</keyword>
<dbReference type="InterPro" id="IPR017452">
    <property type="entry name" value="GPCR_Rhodpsn_7TM"/>
</dbReference>
<dbReference type="GO" id="GO:0009881">
    <property type="term" value="F:photoreceptor activity"/>
    <property type="evidence" value="ECO:0007669"/>
    <property type="project" value="UniProtKB-KW"/>
</dbReference>
<feature type="domain" description="G-protein coupled receptors family 1 profile" evidence="14">
    <location>
        <begin position="1"/>
        <end position="105"/>
    </location>
</feature>
<feature type="region of interest" description="Disordered" evidence="12">
    <location>
        <begin position="133"/>
        <end position="156"/>
    </location>
</feature>
<evidence type="ECO:0000256" key="1">
    <source>
        <dbReference type="ARBA" id="ARBA00004141"/>
    </source>
</evidence>
<dbReference type="Pfam" id="PF00001">
    <property type="entry name" value="7tm_1"/>
    <property type="match status" value="1"/>
</dbReference>
<comment type="subcellular location">
    <subcellularLocation>
        <location evidence="1">Membrane</location>
        <topology evidence="1">Multi-pass membrane protein</topology>
    </subcellularLocation>
</comment>
<evidence type="ECO:0000256" key="13">
    <source>
        <dbReference type="SAM" id="Phobius"/>
    </source>
</evidence>
<dbReference type="PROSITE" id="PS50262">
    <property type="entry name" value="G_PROTEIN_RECEP_F1_2"/>
    <property type="match status" value="1"/>
</dbReference>
<dbReference type="InterPro" id="IPR027430">
    <property type="entry name" value="Retinal_BS"/>
</dbReference>
<dbReference type="GO" id="GO:0004930">
    <property type="term" value="F:G protein-coupled receptor activity"/>
    <property type="evidence" value="ECO:0007669"/>
    <property type="project" value="UniProtKB-KW"/>
</dbReference>
<keyword evidence="2" id="KW-0600">Photoreceptor protein</keyword>
<keyword evidence="11" id="KW-0807">Transducer</keyword>
<reference evidence="15 16" key="1">
    <citation type="submission" date="2019-03" db="EMBL/GenBank/DDBJ databases">
        <title>First draft genome of Liparis tanakae, snailfish: a comprehensive survey of snailfish specific genes.</title>
        <authorList>
            <person name="Kim W."/>
            <person name="Song I."/>
            <person name="Jeong J.-H."/>
            <person name="Kim D."/>
            <person name="Kim S."/>
            <person name="Ryu S."/>
            <person name="Song J.Y."/>
            <person name="Lee S.K."/>
        </authorList>
    </citation>
    <scope>NUCLEOTIDE SEQUENCE [LARGE SCALE GENOMIC DNA]</scope>
    <source>
        <tissue evidence="15">Muscle</tissue>
    </source>
</reference>
<evidence type="ECO:0000256" key="9">
    <source>
        <dbReference type="ARBA" id="ARBA00023136"/>
    </source>
</evidence>
<keyword evidence="9 13" id="KW-0472">Membrane</keyword>
<feature type="transmembrane region" description="Helical" evidence="13">
    <location>
        <begin position="87"/>
        <end position="108"/>
    </location>
</feature>
<dbReference type="GO" id="GO:0007602">
    <property type="term" value="P:phototransduction"/>
    <property type="evidence" value="ECO:0007669"/>
    <property type="project" value="UniProtKB-KW"/>
</dbReference>
<evidence type="ECO:0000256" key="6">
    <source>
        <dbReference type="ARBA" id="ARBA00022989"/>
    </source>
</evidence>
<protein>
    <submittedName>
        <fullName evidence="15">Rhodopsin</fullName>
    </submittedName>
</protein>